<accession>U7VGC7</accession>
<feature type="domain" description="AB hydrolase-1" evidence="1">
    <location>
        <begin position="4"/>
        <end position="114"/>
    </location>
</feature>
<dbReference type="Gene3D" id="3.40.50.1820">
    <property type="entry name" value="alpha/beta hydrolase"/>
    <property type="match status" value="1"/>
</dbReference>
<dbReference type="PANTHER" id="PTHR10992">
    <property type="entry name" value="METHYLESTERASE FAMILY MEMBER"/>
    <property type="match status" value="1"/>
</dbReference>
<dbReference type="InterPro" id="IPR045889">
    <property type="entry name" value="MES/HNL"/>
</dbReference>
<evidence type="ECO:0000313" key="2">
    <source>
        <dbReference type="EMBL" id="ERT69873.1"/>
    </source>
</evidence>
<dbReference type="GO" id="GO:0080032">
    <property type="term" value="F:methyl jasmonate esterase activity"/>
    <property type="evidence" value="ECO:0007669"/>
    <property type="project" value="TreeGrafter"/>
</dbReference>
<protein>
    <recommendedName>
        <fullName evidence="1">AB hydrolase-1 domain-containing protein</fullName>
    </recommendedName>
</protein>
<sequence length="234" mass="27030">MKKNIILIHGAGVGGWVFRDIEKILKLYGNNVYCPSLSGIGDRKKILENKINLTTYAKEVEHLILENNLDNIYLIGHSFGGAVVSAVVELVPERIKYQIYIDSFFLEDNESILTLFGEKREGELYEICKNEGEDKYLPKRLFGKEHPLIKDMPFNPYKEKVKFKGNGKKIPGAYIDCLDSTGFEHLEKPKKIMKKRVEKRKWKYITLDSDHVPMTKSPAREKLIEILLELIKDN</sequence>
<dbReference type="GO" id="GO:0009694">
    <property type="term" value="P:jasmonic acid metabolic process"/>
    <property type="evidence" value="ECO:0007669"/>
    <property type="project" value="TreeGrafter"/>
</dbReference>
<name>U7VGC7_9FUSO</name>
<dbReference type="AlphaFoldDB" id="U7VGC7"/>
<dbReference type="GO" id="GO:0080031">
    <property type="term" value="F:methyl salicylate esterase activity"/>
    <property type="evidence" value="ECO:0007669"/>
    <property type="project" value="TreeGrafter"/>
</dbReference>
<keyword evidence="3" id="KW-1185">Reference proteome</keyword>
<reference evidence="2 3" key="1">
    <citation type="submission" date="2013-08" db="EMBL/GenBank/DDBJ databases">
        <authorList>
            <person name="Weinstock G."/>
            <person name="Sodergren E."/>
            <person name="Wylie T."/>
            <person name="Fulton L."/>
            <person name="Fulton R."/>
            <person name="Fronick C."/>
            <person name="O'Laughlin M."/>
            <person name="Godfrey J."/>
            <person name="Miner T."/>
            <person name="Herter B."/>
            <person name="Appelbaum E."/>
            <person name="Cordes M."/>
            <person name="Lek S."/>
            <person name="Wollam A."/>
            <person name="Pepin K.H."/>
            <person name="Palsikar V.B."/>
            <person name="Mitreva M."/>
            <person name="Wilson R.K."/>
        </authorList>
    </citation>
    <scope>NUCLEOTIDE SEQUENCE [LARGE SCALE GENOMIC DNA]</scope>
    <source>
        <strain evidence="2 3">ATCC BAA-474</strain>
    </source>
</reference>
<dbReference type="GO" id="GO:0080030">
    <property type="term" value="F:methyl indole-3-acetate esterase activity"/>
    <property type="evidence" value="ECO:0007669"/>
    <property type="project" value="TreeGrafter"/>
</dbReference>
<dbReference type="Proteomes" id="UP000017081">
    <property type="component" value="Unassembled WGS sequence"/>
</dbReference>
<dbReference type="PANTHER" id="PTHR10992:SF872">
    <property type="entry name" value="METHYLESTERASE 11, CHLOROPLASTIC-RELATED"/>
    <property type="match status" value="1"/>
</dbReference>
<dbReference type="Pfam" id="PF00561">
    <property type="entry name" value="Abhydrolase_1"/>
    <property type="match status" value="1"/>
</dbReference>
<comment type="caution">
    <text evidence="2">The sequence shown here is derived from an EMBL/GenBank/DDBJ whole genome shotgun (WGS) entry which is preliminary data.</text>
</comment>
<dbReference type="RefSeq" id="WP_023049755.1">
    <property type="nucleotide sequence ID" value="NZ_CP173065.2"/>
</dbReference>
<evidence type="ECO:0000259" key="1">
    <source>
        <dbReference type="Pfam" id="PF00561"/>
    </source>
</evidence>
<dbReference type="HOGENOM" id="CLU_046066_3_2_0"/>
<dbReference type="SUPFAM" id="SSF53474">
    <property type="entry name" value="alpha/beta-Hydrolases"/>
    <property type="match status" value="1"/>
</dbReference>
<evidence type="ECO:0000313" key="3">
    <source>
        <dbReference type="Proteomes" id="UP000017081"/>
    </source>
</evidence>
<dbReference type="STRING" id="1319815.HMPREF0202_00206"/>
<dbReference type="GO" id="GO:0009696">
    <property type="term" value="P:salicylic acid metabolic process"/>
    <property type="evidence" value="ECO:0007669"/>
    <property type="project" value="TreeGrafter"/>
</dbReference>
<proteinExistence type="predicted"/>
<dbReference type="eggNOG" id="COG0596">
    <property type="taxonomic scope" value="Bacteria"/>
</dbReference>
<organism evidence="2 3">
    <name type="scientific">Cetobacterium somerae ATCC BAA-474</name>
    <dbReference type="NCBI Taxonomy" id="1319815"/>
    <lineage>
        <taxon>Bacteria</taxon>
        <taxon>Fusobacteriati</taxon>
        <taxon>Fusobacteriota</taxon>
        <taxon>Fusobacteriia</taxon>
        <taxon>Fusobacteriales</taxon>
        <taxon>Fusobacteriaceae</taxon>
        <taxon>Cetobacterium</taxon>
    </lineage>
</organism>
<gene>
    <name evidence="2" type="ORF">HMPREF0202_00206</name>
</gene>
<dbReference type="InterPro" id="IPR000073">
    <property type="entry name" value="AB_hydrolase_1"/>
</dbReference>
<dbReference type="InterPro" id="IPR029058">
    <property type="entry name" value="AB_hydrolase_fold"/>
</dbReference>
<dbReference type="EMBL" id="AXZF01000008">
    <property type="protein sequence ID" value="ERT69873.1"/>
    <property type="molecule type" value="Genomic_DNA"/>
</dbReference>